<protein>
    <submittedName>
        <fullName evidence="1">Uncharacterized protein</fullName>
    </submittedName>
</protein>
<evidence type="ECO:0000313" key="1">
    <source>
        <dbReference type="EMBL" id="MDV2077774.1"/>
    </source>
</evidence>
<dbReference type="RefSeq" id="WP_316972654.1">
    <property type="nucleotide sequence ID" value="NZ_JAWIIJ010000002.1"/>
</dbReference>
<accession>A0ABU3VU30</accession>
<dbReference type="EMBL" id="JAWIIJ010000002">
    <property type="protein sequence ID" value="MDV2077774.1"/>
    <property type="molecule type" value="Genomic_DNA"/>
</dbReference>
<organism evidence="1 2">
    <name type="scientific">Marinobacter xestospongiae</name>
    <dbReference type="NCBI Taxonomy" id="994319"/>
    <lineage>
        <taxon>Bacteria</taxon>
        <taxon>Pseudomonadati</taxon>
        <taxon>Pseudomonadota</taxon>
        <taxon>Gammaproteobacteria</taxon>
        <taxon>Pseudomonadales</taxon>
        <taxon>Marinobacteraceae</taxon>
        <taxon>Marinobacter</taxon>
    </lineage>
</organism>
<keyword evidence="2" id="KW-1185">Reference proteome</keyword>
<name>A0ABU3VU30_9GAMM</name>
<evidence type="ECO:0000313" key="2">
    <source>
        <dbReference type="Proteomes" id="UP001269819"/>
    </source>
</evidence>
<comment type="caution">
    <text evidence="1">The sequence shown here is derived from an EMBL/GenBank/DDBJ whole genome shotgun (WGS) entry which is preliminary data.</text>
</comment>
<dbReference type="Proteomes" id="UP001269819">
    <property type="component" value="Unassembled WGS sequence"/>
</dbReference>
<sequence>MTSSLLKLTATIRGSRLSISWLRGGLLTALTVLAGCSVNPIYSTTGIVLSNYSEGEATPYVLQMEDSHLACSLGEGVDPLLYSFSRVTDAPDSTGSLLMLLAANCSEQRAWEEELRYLRADYQGDVPAAKDAREAMKRLNAEIATRRHEAFLRAMRAYDYDPSLDNPTCPDFSTEQDELTFLLGLLTGMQAIVNDANSGAMAGVPRNIAPQAERAAQCLDNRQWAGLPNAVRALVWLLIPDTQPAGAQDPWQVFADSARLGVDNGMRISMALEAVAAETFGRPDVLETVLARFADSESGFQVREDYRLVDSVAGEVVQFISDKHWTANYGYRTPQRYFGRLSEQSQQAPAEVMDLEGLL</sequence>
<proteinExistence type="predicted"/>
<gene>
    <name evidence="1" type="ORF">RYS15_03735</name>
</gene>
<reference evidence="1 2" key="1">
    <citation type="submission" date="2023-10" db="EMBL/GenBank/DDBJ databases">
        <title>Characteristics and mechanism of a salt-tolerant marine origin heterotrophic nitrifying- aerobic denitrifying bacteria Marinobacter xestospongiae HN1.</title>
        <authorList>
            <person name="Qi R."/>
        </authorList>
    </citation>
    <scope>NUCLEOTIDE SEQUENCE [LARGE SCALE GENOMIC DNA]</scope>
    <source>
        <strain evidence="1 2">HN1</strain>
    </source>
</reference>